<keyword evidence="3" id="KW-1185">Reference proteome</keyword>
<name>A0AAV2B978_9ARAC</name>
<organism evidence="2 3">
    <name type="scientific">Larinioides sclopetarius</name>
    <dbReference type="NCBI Taxonomy" id="280406"/>
    <lineage>
        <taxon>Eukaryota</taxon>
        <taxon>Metazoa</taxon>
        <taxon>Ecdysozoa</taxon>
        <taxon>Arthropoda</taxon>
        <taxon>Chelicerata</taxon>
        <taxon>Arachnida</taxon>
        <taxon>Araneae</taxon>
        <taxon>Araneomorphae</taxon>
        <taxon>Entelegynae</taxon>
        <taxon>Araneoidea</taxon>
        <taxon>Araneidae</taxon>
        <taxon>Larinioides</taxon>
    </lineage>
</organism>
<comment type="caution">
    <text evidence="2">The sequence shown here is derived from an EMBL/GenBank/DDBJ whole genome shotgun (WGS) entry which is preliminary data.</text>
</comment>
<gene>
    <name evidence="2" type="ORF">LARSCL_LOCUS17398</name>
</gene>
<reference evidence="2 3" key="1">
    <citation type="submission" date="2024-04" db="EMBL/GenBank/DDBJ databases">
        <authorList>
            <person name="Rising A."/>
            <person name="Reimegard J."/>
            <person name="Sonavane S."/>
            <person name="Akerstrom W."/>
            <person name="Nylinder S."/>
            <person name="Hedman E."/>
            <person name="Kallberg Y."/>
        </authorList>
    </citation>
    <scope>NUCLEOTIDE SEQUENCE [LARGE SCALE GENOMIC DNA]</scope>
</reference>
<keyword evidence="1" id="KW-0812">Transmembrane</keyword>
<protein>
    <submittedName>
        <fullName evidence="2">Uncharacterized protein</fullName>
    </submittedName>
</protein>
<proteinExistence type="predicted"/>
<accession>A0AAV2B978</accession>
<dbReference type="EMBL" id="CAXIEN010000297">
    <property type="protein sequence ID" value="CAL1291994.1"/>
    <property type="molecule type" value="Genomic_DNA"/>
</dbReference>
<keyword evidence="1" id="KW-1133">Transmembrane helix</keyword>
<evidence type="ECO:0000256" key="1">
    <source>
        <dbReference type="SAM" id="Phobius"/>
    </source>
</evidence>
<sequence length="146" mass="16819">MTGYEKSPDVSKVLFNIQALHRQCNGVIASAVSLTVVVLWSYFPLIRNIFLASAIRGLMVDDKMRISEISRHNQRVPPRASCYYEKETILNAAGNLQWITGDPRKRFTKLPKRYSEEKTLPSLFSLSPCFQFVREKNKMFKMSNVI</sequence>
<dbReference type="Proteomes" id="UP001497382">
    <property type="component" value="Unassembled WGS sequence"/>
</dbReference>
<evidence type="ECO:0000313" key="2">
    <source>
        <dbReference type="EMBL" id="CAL1291994.1"/>
    </source>
</evidence>
<feature type="non-terminal residue" evidence="2">
    <location>
        <position position="146"/>
    </location>
</feature>
<evidence type="ECO:0000313" key="3">
    <source>
        <dbReference type="Proteomes" id="UP001497382"/>
    </source>
</evidence>
<keyword evidence="1" id="KW-0472">Membrane</keyword>
<dbReference type="AlphaFoldDB" id="A0AAV2B978"/>
<feature type="transmembrane region" description="Helical" evidence="1">
    <location>
        <begin position="27"/>
        <end position="46"/>
    </location>
</feature>